<dbReference type="GO" id="GO:0005737">
    <property type="term" value="C:cytoplasm"/>
    <property type="evidence" value="ECO:0007669"/>
    <property type="project" value="TreeGrafter"/>
</dbReference>
<dbReference type="PANTHER" id="PTHR44167:SF18">
    <property type="entry name" value="PROTEIN KINASE DOMAIN-CONTAINING PROTEIN"/>
    <property type="match status" value="1"/>
</dbReference>
<feature type="region of interest" description="Disordered" evidence="2">
    <location>
        <begin position="523"/>
        <end position="576"/>
    </location>
</feature>
<feature type="binding site" evidence="1">
    <location>
        <position position="263"/>
    </location>
    <ligand>
        <name>ATP</name>
        <dbReference type="ChEBI" id="CHEBI:30616"/>
    </ligand>
</feature>
<evidence type="ECO:0000313" key="4">
    <source>
        <dbReference type="EMBL" id="PWN30372.1"/>
    </source>
</evidence>
<evidence type="ECO:0000256" key="2">
    <source>
        <dbReference type="SAM" id="MobiDB-lite"/>
    </source>
</evidence>
<feature type="region of interest" description="Disordered" evidence="2">
    <location>
        <begin position="637"/>
        <end position="678"/>
    </location>
</feature>
<feature type="compositionally biased region" description="Low complexity" evidence="2">
    <location>
        <begin position="404"/>
        <end position="418"/>
    </location>
</feature>
<keyword evidence="5" id="KW-1185">Reference proteome</keyword>
<feature type="region of interest" description="Disordered" evidence="2">
    <location>
        <begin position="833"/>
        <end position="994"/>
    </location>
</feature>
<dbReference type="AlphaFoldDB" id="A0A316UYT3"/>
<dbReference type="InterPro" id="IPR000719">
    <property type="entry name" value="Prot_kinase_dom"/>
</dbReference>
<keyword evidence="1" id="KW-0547">Nucleotide-binding</keyword>
<dbReference type="InterPro" id="IPR011009">
    <property type="entry name" value="Kinase-like_dom_sf"/>
</dbReference>
<keyword evidence="4" id="KW-0808">Transferase</keyword>
<sequence>MAQPPWGPSSTSALASEFNRQNPRDSPIAATPLYDPSGLSSSIQNGNSNGSHAEPAAAAQGIRIRQDVQHQHQQPPSESNSSSYEDKRGRRRRSSEKLKLDMEEQTAASPGFGRSPSFGRSPAANFLSAFSSMNTMVAPSHAREWGSSSADSRSSSANVEPQRSSSLSKWSKLPDLTSSPTPVTGFQGMGGVAAQLMAKSDSSGQLADKTHAFNPEEEGATFGPDDRYQLGRVVGFGGFSTIREGWDLAEERKGGGKHKVAVKLVYRDPPSSPQPEEANSDEQELSIWRSLPSHPNLLPLLYDDTMLIDRSDMTSSTGSLNRDPQATQQELQLLVMPLCEGGNLMDFVRGEGGRRQAPSRVQSISLGRSQSLHQSPNDNHAQHPRTGSGFLSRRSPAASTDVTPSSSLALARSPSGAGVTRRTSSAIPRSQGIDLGAARDILRQLAEGLLCLHTKMNVLHGDLKLENVLAQRMNSNGSPDGGGKDGAVCWRLADFGLSQRVDVEGALTQQALSFFKKRAGMSSQDAQAGRQTLPPPSRSLSRAPGAGAGAGSLAYTPPEMWRDGTATSSPGLDNTEEASPFASDMWALGCITYALLSGKMPFSDAFEPRLQAKIAKGEWELPPRLWRRARRLASESFKSDGSLSRQASGKNMSRAGSFGSGSHERQPSGSSSLSRSRPPSLAQFTAITDLSASLPYLPDSGYKSARYVNHDAAAAHDAPIVGSAPTKPGEPRRFDIDTIAQAAADAEADPESDAEASIDQQWDGTSNERAAARAVLRGLLDPEPSRRWTVQRLLASRWLASSPDQERQNPFITNGGATGDRRLENLTEGVAVGGGAMEEEMRQQHRRAERPQWGREKSWRTEVTFERQEPAVDRAARRPSSLSRSRPRGDGEGRRSRSVSVSREGNARNSVADATTILHDGADSPMSSRPTPRSATPSSPVEIRGRRPGPKVPLSQVSREDLERQLEERANDTSRGSRAPSVQPIAIGGPKQQPRSCELEQHPFANAAAASWSCYHVVQLCLVDASIHLTQQVKGARRSFSYPGWRSSSRWAWRWFVICFLSKGQ</sequence>
<feature type="region of interest" description="Disordered" evidence="2">
    <location>
        <begin position="138"/>
        <end position="188"/>
    </location>
</feature>
<feature type="compositionally biased region" description="Polar residues" evidence="2">
    <location>
        <begin position="158"/>
        <end position="169"/>
    </location>
</feature>
<feature type="region of interest" description="Disordered" evidence="2">
    <location>
        <begin position="1"/>
        <end position="124"/>
    </location>
</feature>
<keyword evidence="1" id="KW-0067">ATP-binding</keyword>
<dbReference type="Gene3D" id="1.10.510.10">
    <property type="entry name" value="Transferase(Phosphotransferase) domain 1"/>
    <property type="match status" value="2"/>
</dbReference>
<feature type="compositionally biased region" description="Low complexity" evidence="2">
    <location>
        <begin position="667"/>
        <end position="678"/>
    </location>
</feature>
<feature type="compositionally biased region" description="Basic and acidic residues" evidence="2">
    <location>
        <begin position="958"/>
        <end position="972"/>
    </location>
</feature>
<feature type="compositionally biased region" description="Polar residues" evidence="2">
    <location>
        <begin position="71"/>
        <end position="83"/>
    </location>
</feature>
<dbReference type="OrthoDB" id="4062651at2759"/>
<feature type="compositionally biased region" description="Polar residues" evidence="2">
    <location>
        <begin position="8"/>
        <end position="21"/>
    </location>
</feature>
<feature type="compositionally biased region" description="Polar residues" evidence="2">
    <location>
        <begin position="639"/>
        <end position="651"/>
    </location>
</feature>
<feature type="compositionally biased region" description="Basic and acidic residues" evidence="2">
    <location>
        <begin position="849"/>
        <end position="876"/>
    </location>
</feature>
<feature type="region of interest" description="Disordered" evidence="2">
    <location>
        <begin position="742"/>
        <end position="766"/>
    </location>
</feature>
<dbReference type="PROSITE" id="PS00107">
    <property type="entry name" value="PROTEIN_KINASE_ATP"/>
    <property type="match status" value="1"/>
</dbReference>
<protein>
    <submittedName>
        <fullName evidence="4">Kinase-like protein</fullName>
    </submittedName>
</protein>
<gene>
    <name evidence="4" type="ORF">BDZ90DRAFT_272869</name>
</gene>
<dbReference type="GO" id="GO:0004674">
    <property type="term" value="F:protein serine/threonine kinase activity"/>
    <property type="evidence" value="ECO:0007669"/>
    <property type="project" value="TreeGrafter"/>
</dbReference>
<dbReference type="RefSeq" id="XP_025364984.1">
    <property type="nucleotide sequence ID" value="XM_025508780.1"/>
</dbReference>
<dbReference type="GO" id="GO:0044773">
    <property type="term" value="P:mitotic DNA damage checkpoint signaling"/>
    <property type="evidence" value="ECO:0007669"/>
    <property type="project" value="TreeGrafter"/>
</dbReference>
<dbReference type="STRING" id="1569628.A0A316UYT3"/>
<feature type="compositionally biased region" description="Polar residues" evidence="2">
    <location>
        <begin position="359"/>
        <end position="379"/>
    </location>
</feature>
<dbReference type="SMART" id="SM00220">
    <property type="entry name" value="S_TKc"/>
    <property type="match status" value="1"/>
</dbReference>
<dbReference type="Pfam" id="PF00069">
    <property type="entry name" value="Pkinase"/>
    <property type="match status" value="1"/>
</dbReference>
<proteinExistence type="predicted"/>
<dbReference type="SUPFAM" id="SSF56112">
    <property type="entry name" value="Protein kinase-like (PK-like)"/>
    <property type="match status" value="1"/>
</dbReference>
<dbReference type="GO" id="GO:0005634">
    <property type="term" value="C:nucleus"/>
    <property type="evidence" value="ECO:0007669"/>
    <property type="project" value="TreeGrafter"/>
</dbReference>
<feature type="compositionally biased region" description="Acidic residues" evidence="2">
    <location>
        <begin position="746"/>
        <end position="756"/>
    </location>
</feature>
<evidence type="ECO:0000256" key="1">
    <source>
        <dbReference type="PROSITE-ProRule" id="PRU10141"/>
    </source>
</evidence>
<dbReference type="GeneID" id="37030603"/>
<feature type="region of interest" description="Disordered" evidence="2">
    <location>
        <begin position="347"/>
        <end position="427"/>
    </location>
</feature>
<feature type="compositionally biased region" description="Low complexity" evidence="2">
    <location>
        <begin position="37"/>
        <end position="51"/>
    </location>
</feature>
<dbReference type="InterPro" id="IPR017441">
    <property type="entry name" value="Protein_kinase_ATP_BS"/>
</dbReference>
<dbReference type="Proteomes" id="UP000245884">
    <property type="component" value="Unassembled WGS sequence"/>
</dbReference>
<dbReference type="GO" id="GO:0005524">
    <property type="term" value="F:ATP binding"/>
    <property type="evidence" value="ECO:0007669"/>
    <property type="project" value="UniProtKB-UniRule"/>
</dbReference>
<organism evidence="4 5">
    <name type="scientific">Jaminaea rosea</name>
    <dbReference type="NCBI Taxonomy" id="1569628"/>
    <lineage>
        <taxon>Eukaryota</taxon>
        <taxon>Fungi</taxon>
        <taxon>Dikarya</taxon>
        <taxon>Basidiomycota</taxon>
        <taxon>Ustilaginomycotina</taxon>
        <taxon>Exobasidiomycetes</taxon>
        <taxon>Microstromatales</taxon>
        <taxon>Microstromatales incertae sedis</taxon>
        <taxon>Jaminaea</taxon>
    </lineage>
</organism>
<feature type="compositionally biased region" description="Low complexity" evidence="2">
    <location>
        <begin position="147"/>
        <end position="157"/>
    </location>
</feature>
<dbReference type="EMBL" id="KZ819662">
    <property type="protein sequence ID" value="PWN30372.1"/>
    <property type="molecule type" value="Genomic_DNA"/>
</dbReference>
<name>A0A316UYT3_9BASI</name>
<feature type="domain" description="Protein kinase" evidence="3">
    <location>
        <begin position="228"/>
        <end position="799"/>
    </location>
</feature>
<feature type="region of interest" description="Disordered" evidence="2">
    <location>
        <begin position="801"/>
        <end position="821"/>
    </location>
</feature>
<dbReference type="PANTHER" id="PTHR44167">
    <property type="entry name" value="OVARIAN-SPECIFIC SERINE/THREONINE-PROTEIN KINASE LOK-RELATED"/>
    <property type="match status" value="1"/>
</dbReference>
<evidence type="ECO:0000313" key="5">
    <source>
        <dbReference type="Proteomes" id="UP000245884"/>
    </source>
</evidence>
<accession>A0A316UYT3</accession>
<reference evidence="4 5" key="1">
    <citation type="journal article" date="2018" name="Mol. Biol. Evol.">
        <title>Broad Genomic Sampling Reveals a Smut Pathogenic Ancestry of the Fungal Clade Ustilaginomycotina.</title>
        <authorList>
            <person name="Kijpornyongpan T."/>
            <person name="Mondo S.J."/>
            <person name="Barry K."/>
            <person name="Sandor L."/>
            <person name="Lee J."/>
            <person name="Lipzen A."/>
            <person name="Pangilinan J."/>
            <person name="LaButti K."/>
            <person name="Hainaut M."/>
            <person name="Henrissat B."/>
            <person name="Grigoriev I.V."/>
            <person name="Spatafora J.W."/>
            <person name="Aime M.C."/>
        </authorList>
    </citation>
    <scope>NUCLEOTIDE SEQUENCE [LARGE SCALE GENOMIC DNA]</scope>
    <source>
        <strain evidence="4 5">MCA 5214</strain>
    </source>
</reference>
<keyword evidence="4" id="KW-0418">Kinase</keyword>
<evidence type="ECO:0000259" key="3">
    <source>
        <dbReference type="PROSITE" id="PS50011"/>
    </source>
</evidence>
<dbReference type="PROSITE" id="PS50011">
    <property type="entry name" value="PROTEIN_KINASE_DOM"/>
    <property type="match status" value="1"/>
</dbReference>
<feature type="compositionally biased region" description="Low complexity" evidence="2">
    <location>
        <begin position="924"/>
        <end position="940"/>
    </location>
</feature>